<keyword evidence="3" id="KW-1185">Reference proteome</keyword>
<reference evidence="3" key="1">
    <citation type="journal article" date="2014" name="Science">
        <title>Ancient hybridizations among the ancestral genomes of bread wheat.</title>
        <authorList>
            <consortium name="International Wheat Genome Sequencing Consortium,"/>
            <person name="Marcussen T."/>
            <person name="Sandve S.R."/>
            <person name="Heier L."/>
            <person name="Spannagl M."/>
            <person name="Pfeifer M."/>
            <person name="Jakobsen K.S."/>
            <person name="Wulff B.B."/>
            <person name="Steuernagel B."/>
            <person name="Mayer K.F."/>
            <person name="Olsen O.A."/>
        </authorList>
    </citation>
    <scope>NUCLEOTIDE SEQUENCE [LARGE SCALE GENOMIC DNA]</scope>
    <source>
        <strain evidence="3">cv. AL8/78</strain>
    </source>
</reference>
<dbReference type="GO" id="GO:0043171">
    <property type="term" value="P:peptide catabolic process"/>
    <property type="evidence" value="ECO:0007669"/>
    <property type="project" value="TreeGrafter"/>
</dbReference>
<dbReference type="SUPFAM" id="SSF63737">
    <property type="entry name" value="Leukotriene A4 hydrolase N-terminal domain"/>
    <property type="match status" value="1"/>
</dbReference>
<reference evidence="2" key="5">
    <citation type="journal article" date="2021" name="G3 (Bethesda)">
        <title>Aegilops tauschii genome assembly Aet v5.0 features greater sequence contiguity and improved annotation.</title>
        <authorList>
            <person name="Wang L."/>
            <person name="Zhu T."/>
            <person name="Rodriguez J.C."/>
            <person name="Deal K.R."/>
            <person name="Dubcovsky J."/>
            <person name="McGuire P.E."/>
            <person name="Lux T."/>
            <person name="Spannagl M."/>
            <person name="Mayer K.F.X."/>
            <person name="Baldrich P."/>
            <person name="Meyers B.C."/>
            <person name="Huo N."/>
            <person name="Gu Y.Q."/>
            <person name="Zhou H."/>
            <person name="Devos K.M."/>
            <person name="Bennetzen J.L."/>
            <person name="Unver T."/>
            <person name="Budak H."/>
            <person name="Gulick P.J."/>
            <person name="Galiba G."/>
            <person name="Kalapos B."/>
            <person name="Nelson D.R."/>
            <person name="Li P."/>
            <person name="You F.M."/>
            <person name="Luo M.C."/>
            <person name="Dvorak J."/>
        </authorList>
    </citation>
    <scope>NUCLEOTIDE SEQUENCE [LARGE SCALE GENOMIC DNA]</scope>
    <source>
        <strain evidence="2">cv. AL8/78</strain>
    </source>
</reference>
<evidence type="ECO:0000259" key="1">
    <source>
        <dbReference type="Pfam" id="PF17900"/>
    </source>
</evidence>
<dbReference type="AlphaFoldDB" id="A0A453A3A1"/>
<dbReference type="STRING" id="200361.A0A453A3A1"/>
<dbReference type="GO" id="GO:0005737">
    <property type="term" value="C:cytoplasm"/>
    <property type="evidence" value="ECO:0007669"/>
    <property type="project" value="TreeGrafter"/>
</dbReference>
<dbReference type="Gramene" id="AET1Gv21022500.3">
    <property type="protein sequence ID" value="AET1Gv21022500.3"/>
    <property type="gene ID" value="AET1Gv21022500"/>
</dbReference>
<dbReference type="Pfam" id="PF17900">
    <property type="entry name" value="Peptidase_M1_N"/>
    <property type="match status" value="1"/>
</dbReference>
<sequence length="249" mass="27603">YHCTTKSYCVSEHNPSMAPTDGGAASAAMLQFLLFTHLIVAACSSGQGPNLEGTPGVPMAVPMPMPAITADSPDQFRGKLRLPRFAMPTHYKLHFHPDLVSSTFSSVVSINVFILASTRFLVLNVVELTIDHASIHFKSLEPTDVVFFKDDQIMVLGFLKELPLGEGVLSMHFNGTLSDEMKGFHRGKYHYKGEMAYMAFTVFEPVHARRCFPCWDEPNFKVIIVIRFIDSLEAQSMIFISSAALSVHS</sequence>
<dbReference type="GO" id="GO:0008270">
    <property type="term" value="F:zinc ion binding"/>
    <property type="evidence" value="ECO:0007669"/>
    <property type="project" value="TreeGrafter"/>
</dbReference>
<dbReference type="EnsemblPlants" id="AET1Gv21022500.4">
    <property type="protein sequence ID" value="AET1Gv21022500.4"/>
    <property type="gene ID" value="AET1Gv21022500"/>
</dbReference>
<dbReference type="GO" id="GO:0042277">
    <property type="term" value="F:peptide binding"/>
    <property type="evidence" value="ECO:0007669"/>
    <property type="project" value="TreeGrafter"/>
</dbReference>
<reference evidence="2" key="4">
    <citation type="submission" date="2019-03" db="UniProtKB">
        <authorList>
            <consortium name="EnsemblPlants"/>
        </authorList>
    </citation>
    <scope>IDENTIFICATION</scope>
</reference>
<proteinExistence type="predicted"/>
<name>A0A453A3A1_AEGTS</name>
<accession>A0A453A3A1</accession>
<protein>
    <recommendedName>
        <fullName evidence="1">Aminopeptidase N-like N-terminal domain-containing protein</fullName>
    </recommendedName>
</protein>
<dbReference type="GO" id="GO:0006508">
    <property type="term" value="P:proteolysis"/>
    <property type="evidence" value="ECO:0007669"/>
    <property type="project" value="TreeGrafter"/>
</dbReference>
<dbReference type="InterPro" id="IPR042097">
    <property type="entry name" value="Aminopeptidase_N-like_N_sf"/>
</dbReference>
<evidence type="ECO:0000313" key="3">
    <source>
        <dbReference type="Proteomes" id="UP000015105"/>
    </source>
</evidence>
<reference evidence="2" key="3">
    <citation type="journal article" date="2017" name="Nature">
        <title>Genome sequence of the progenitor of the wheat D genome Aegilops tauschii.</title>
        <authorList>
            <person name="Luo M.C."/>
            <person name="Gu Y.Q."/>
            <person name="Puiu D."/>
            <person name="Wang H."/>
            <person name="Twardziok S.O."/>
            <person name="Deal K.R."/>
            <person name="Huo N."/>
            <person name="Zhu T."/>
            <person name="Wang L."/>
            <person name="Wang Y."/>
            <person name="McGuire P.E."/>
            <person name="Liu S."/>
            <person name="Long H."/>
            <person name="Ramasamy R.K."/>
            <person name="Rodriguez J.C."/>
            <person name="Van S.L."/>
            <person name="Yuan L."/>
            <person name="Wang Z."/>
            <person name="Xia Z."/>
            <person name="Xiao L."/>
            <person name="Anderson O.D."/>
            <person name="Ouyang S."/>
            <person name="Liang Y."/>
            <person name="Zimin A.V."/>
            <person name="Pertea G."/>
            <person name="Qi P."/>
            <person name="Bennetzen J.L."/>
            <person name="Dai X."/>
            <person name="Dawson M.W."/>
            <person name="Muller H.G."/>
            <person name="Kugler K."/>
            <person name="Rivarola-Duarte L."/>
            <person name="Spannagl M."/>
            <person name="Mayer K.F.X."/>
            <person name="Lu F.H."/>
            <person name="Bevan M.W."/>
            <person name="Leroy P."/>
            <person name="Li P."/>
            <person name="You F.M."/>
            <person name="Sun Q."/>
            <person name="Liu Z."/>
            <person name="Lyons E."/>
            <person name="Wicker T."/>
            <person name="Salzberg S.L."/>
            <person name="Devos K.M."/>
            <person name="Dvorak J."/>
        </authorList>
    </citation>
    <scope>NUCLEOTIDE SEQUENCE [LARGE SCALE GENOMIC DNA]</scope>
    <source>
        <strain evidence="2">cv. AL8/78</strain>
    </source>
</reference>
<dbReference type="Gramene" id="AET1Gv21022500.4">
    <property type="protein sequence ID" value="AET1Gv21022500.4"/>
    <property type="gene ID" value="AET1Gv21022500"/>
</dbReference>
<dbReference type="InterPro" id="IPR045357">
    <property type="entry name" value="Aminopeptidase_N-like_N"/>
</dbReference>
<dbReference type="GO" id="GO:0016020">
    <property type="term" value="C:membrane"/>
    <property type="evidence" value="ECO:0007669"/>
    <property type="project" value="TreeGrafter"/>
</dbReference>
<dbReference type="EnsemblPlants" id="AET1Gv21022500.3">
    <property type="protein sequence ID" value="AET1Gv21022500.3"/>
    <property type="gene ID" value="AET1Gv21022500"/>
</dbReference>
<dbReference type="PANTHER" id="PTHR11533">
    <property type="entry name" value="PROTEASE M1 ZINC METALLOPROTEASE"/>
    <property type="match status" value="1"/>
</dbReference>
<dbReference type="InterPro" id="IPR050344">
    <property type="entry name" value="Peptidase_M1_aminopeptidases"/>
</dbReference>
<dbReference type="Gene3D" id="2.60.40.1730">
    <property type="entry name" value="tricorn interacting facor f3 domain"/>
    <property type="match status" value="1"/>
</dbReference>
<organism evidence="2 3">
    <name type="scientific">Aegilops tauschii subsp. strangulata</name>
    <name type="common">Goatgrass</name>
    <dbReference type="NCBI Taxonomy" id="200361"/>
    <lineage>
        <taxon>Eukaryota</taxon>
        <taxon>Viridiplantae</taxon>
        <taxon>Streptophyta</taxon>
        <taxon>Embryophyta</taxon>
        <taxon>Tracheophyta</taxon>
        <taxon>Spermatophyta</taxon>
        <taxon>Magnoliopsida</taxon>
        <taxon>Liliopsida</taxon>
        <taxon>Poales</taxon>
        <taxon>Poaceae</taxon>
        <taxon>BOP clade</taxon>
        <taxon>Pooideae</taxon>
        <taxon>Triticodae</taxon>
        <taxon>Triticeae</taxon>
        <taxon>Triticinae</taxon>
        <taxon>Aegilops</taxon>
    </lineage>
</organism>
<dbReference type="PANTHER" id="PTHR11533:SF203">
    <property type="entry name" value="AMINOPEPTIDASE M1-C"/>
    <property type="match status" value="1"/>
</dbReference>
<dbReference type="GO" id="GO:0005615">
    <property type="term" value="C:extracellular space"/>
    <property type="evidence" value="ECO:0007669"/>
    <property type="project" value="TreeGrafter"/>
</dbReference>
<feature type="domain" description="Aminopeptidase N-like N-terminal" evidence="1">
    <location>
        <begin position="88"/>
        <end position="224"/>
    </location>
</feature>
<evidence type="ECO:0000313" key="2">
    <source>
        <dbReference type="EnsemblPlants" id="AET1Gv21022500.3"/>
    </source>
</evidence>
<dbReference type="Proteomes" id="UP000015105">
    <property type="component" value="Chromosome 1D"/>
</dbReference>
<reference evidence="3" key="2">
    <citation type="journal article" date="2017" name="Nat. Plants">
        <title>The Aegilops tauschii genome reveals multiple impacts of transposons.</title>
        <authorList>
            <person name="Zhao G."/>
            <person name="Zou C."/>
            <person name="Li K."/>
            <person name="Wang K."/>
            <person name="Li T."/>
            <person name="Gao L."/>
            <person name="Zhang X."/>
            <person name="Wang H."/>
            <person name="Yang Z."/>
            <person name="Liu X."/>
            <person name="Jiang W."/>
            <person name="Mao L."/>
            <person name="Kong X."/>
            <person name="Jiao Y."/>
            <person name="Jia J."/>
        </authorList>
    </citation>
    <scope>NUCLEOTIDE SEQUENCE [LARGE SCALE GENOMIC DNA]</scope>
    <source>
        <strain evidence="3">cv. AL8/78</strain>
    </source>
</reference>
<dbReference type="GO" id="GO:0070006">
    <property type="term" value="F:metalloaminopeptidase activity"/>
    <property type="evidence" value="ECO:0007669"/>
    <property type="project" value="TreeGrafter"/>
</dbReference>